<name>A0AB33D0X2_ALCFA</name>
<dbReference type="EMBL" id="CP021641">
    <property type="protein sequence ID" value="ASR89179.1"/>
    <property type="molecule type" value="Genomic_DNA"/>
</dbReference>
<reference evidence="1 2" key="1">
    <citation type="submission" date="2017-05" db="EMBL/GenBank/DDBJ databases">
        <authorList>
            <person name="Qiu J.G."/>
            <person name="He J."/>
        </authorList>
    </citation>
    <scope>NUCLEOTIDE SEQUENCE [LARGE SCALE GENOMIC DNA]</scope>
    <source>
        <strain evidence="1 2">JQ135</strain>
    </source>
</reference>
<evidence type="ECO:0000313" key="1">
    <source>
        <dbReference type="EMBL" id="ASR89179.1"/>
    </source>
</evidence>
<accession>A0AB33D0X2</accession>
<dbReference type="KEGG" id="afq:AFA_06805"/>
<organism evidence="1 2">
    <name type="scientific">Alcaligenes faecalis</name>
    <dbReference type="NCBI Taxonomy" id="511"/>
    <lineage>
        <taxon>Bacteria</taxon>
        <taxon>Pseudomonadati</taxon>
        <taxon>Pseudomonadota</taxon>
        <taxon>Betaproteobacteria</taxon>
        <taxon>Burkholderiales</taxon>
        <taxon>Alcaligenaceae</taxon>
        <taxon>Alcaligenes</taxon>
    </lineage>
</organism>
<proteinExistence type="predicted"/>
<dbReference type="AlphaFoldDB" id="A0AB33D0X2"/>
<protein>
    <submittedName>
        <fullName evidence="1">Uncharacterized protein</fullName>
    </submittedName>
</protein>
<evidence type="ECO:0000313" key="2">
    <source>
        <dbReference type="Proteomes" id="UP000214561"/>
    </source>
</evidence>
<sequence>MQKELNAIESGFDQTGETEQGVLMTETEKILTQAEDIARRTFEEPTQQTVMQLFVRLCDERDMQDLSEPACPAHELH</sequence>
<dbReference type="Proteomes" id="UP000214561">
    <property type="component" value="Chromosome"/>
</dbReference>
<gene>
    <name evidence="1" type="ORF">AFA_06805</name>
</gene>